<protein>
    <submittedName>
        <fullName evidence="1">Uncharacterized protein</fullName>
    </submittedName>
</protein>
<dbReference type="RefSeq" id="WP_189500717.1">
    <property type="nucleotide sequence ID" value="NZ_BMZQ01000001.1"/>
</dbReference>
<dbReference type="Proteomes" id="UP000630142">
    <property type="component" value="Unassembled WGS sequence"/>
</dbReference>
<name>A0A8J3GIX8_9HYPH</name>
<dbReference type="CDD" id="cd00093">
    <property type="entry name" value="HTH_XRE"/>
    <property type="match status" value="1"/>
</dbReference>
<reference evidence="1" key="2">
    <citation type="submission" date="2020-09" db="EMBL/GenBank/DDBJ databases">
        <authorList>
            <person name="Sun Q."/>
            <person name="Kim S."/>
        </authorList>
    </citation>
    <scope>NUCLEOTIDE SEQUENCE</scope>
    <source>
        <strain evidence="1">KCTC 42249</strain>
    </source>
</reference>
<evidence type="ECO:0000313" key="2">
    <source>
        <dbReference type="Proteomes" id="UP000630142"/>
    </source>
</evidence>
<dbReference type="InterPro" id="IPR001387">
    <property type="entry name" value="Cro/C1-type_HTH"/>
</dbReference>
<dbReference type="InterPro" id="IPR010982">
    <property type="entry name" value="Lambda_DNA-bd_dom_sf"/>
</dbReference>
<dbReference type="Gene3D" id="1.10.260.40">
    <property type="entry name" value="lambda repressor-like DNA-binding domains"/>
    <property type="match status" value="1"/>
</dbReference>
<gene>
    <name evidence="1" type="ORF">GCM10016234_00280</name>
</gene>
<sequence>MDVPGELLRTAGVALDMKQSELARMSGVAQRTILRAERCDLTVSLESRRRLQEAFRTAGVAFVPDDGTSGPGLRVRRDLLVQENLRF</sequence>
<keyword evidence="2" id="KW-1185">Reference proteome</keyword>
<dbReference type="GO" id="GO:0003677">
    <property type="term" value="F:DNA binding"/>
    <property type="evidence" value="ECO:0007669"/>
    <property type="project" value="InterPro"/>
</dbReference>
<dbReference type="SUPFAM" id="SSF47413">
    <property type="entry name" value="lambda repressor-like DNA-binding domains"/>
    <property type="match status" value="1"/>
</dbReference>
<evidence type="ECO:0000313" key="1">
    <source>
        <dbReference type="EMBL" id="GHD04990.1"/>
    </source>
</evidence>
<proteinExistence type="predicted"/>
<dbReference type="EMBL" id="BMZQ01000001">
    <property type="protein sequence ID" value="GHD04990.1"/>
    <property type="molecule type" value="Genomic_DNA"/>
</dbReference>
<comment type="caution">
    <text evidence="1">The sequence shown here is derived from an EMBL/GenBank/DDBJ whole genome shotgun (WGS) entry which is preliminary data.</text>
</comment>
<reference evidence="1" key="1">
    <citation type="journal article" date="2014" name="Int. J. Syst. Evol. Microbiol.">
        <title>Complete genome sequence of Corynebacterium casei LMG S-19264T (=DSM 44701T), isolated from a smear-ripened cheese.</title>
        <authorList>
            <consortium name="US DOE Joint Genome Institute (JGI-PGF)"/>
            <person name="Walter F."/>
            <person name="Albersmeier A."/>
            <person name="Kalinowski J."/>
            <person name="Ruckert C."/>
        </authorList>
    </citation>
    <scope>NUCLEOTIDE SEQUENCE</scope>
    <source>
        <strain evidence="1">KCTC 42249</strain>
    </source>
</reference>
<dbReference type="AlphaFoldDB" id="A0A8J3GIX8"/>
<accession>A0A8J3GIX8</accession>
<organism evidence="1 2">
    <name type="scientific">Tianweitania populi</name>
    <dbReference type="NCBI Taxonomy" id="1607949"/>
    <lineage>
        <taxon>Bacteria</taxon>
        <taxon>Pseudomonadati</taxon>
        <taxon>Pseudomonadota</taxon>
        <taxon>Alphaproteobacteria</taxon>
        <taxon>Hyphomicrobiales</taxon>
        <taxon>Phyllobacteriaceae</taxon>
        <taxon>Tianweitania</taxon>
    </lineage>
</organism>